<evidence type="ECO:0000256" key="5">
    <source>
        <dbReference type="ARBA" id="ARBA00022989"/>
    </source>
</evidence>
<dbReference type="GO" id="GO:0016020">
    <property type="term" value="C:membrane"/>
    <property type="evidence" value="ECO:0007669"/>
    <property type="project" value="UniProtKB-SubCell"/>
</dbReference>
<feature type="domain" description="Trichome birefringence-like N-terminal" evidence="9">
    <location>
        <begin position="30"/>
        <end position="79"/>
    </location>
</feature>
<evidence type="ECO:0000259" key="8">
    <source>
        <dbReference type="Pfam" id="PF13839"/>
    </source>
</evidence>
<dbReference type="EMBL" id="OX459118">
    <property type="protein sequence ID" value="CAI9088864.1"/>
    <property type="molecule type" value="Genomic_DNA"/>
</dbReference>
<evidence type="ECO:0000256" key="4">
    <source>
        <dbReference type="ARBA" id="ARBA00022968"/>
    </source>
</evidence>
<dbReference type="InterPro" id="IPR026057">
    <property type="entry name" value="TBL_C"/>
</dbReference>
<evidence type="ECO:0000256" key="6">
    <source>
        <dbReference type="ARBA" id="ARBA00023136"/>
    </source>
</evidence>
<protein>
    <submittedName>
        <fullName evidence="10">OLC1v1023314C1</fullName>
    </submittedName>
</protein>
<dbReference type="GO" id="GO:0005794">
    <property type="term" value="C:Golgi apparatus"/>
    <property type="evidence" value="ECO:0007669"/>
    <property type="project" value="TreeGrafter"/>
</dbReference>
<evidence type="ECO:0000313" key="10">
    <source>
        <dbReference type="EMBL" id="CAI9088864.1"/>
    </source>
</evidence>
<feature type="signal peptide" evidence="7">
    <location>
        <begin position="1"/>
        <end position="27"/>
    </location>
</feature>
<dbReference type="PANTHER" id="PTHR32285">
    <property type="entry name" value="PROTEIN TRICHOME BIREFRINGENCE-LIKE 9-RELATED"/>
    <property type="match status" value="1"/>
</dbReference>
<dbReference type="InterPro" id="IPR029962">
    <property type="entry name" value="TBL"/>
</dbReference>
<sequence>MFHMINLSPLLLLLLLLNHDPIQMTNAELGCDYSNGNWVYDPTYPLYNSAQCPFIEHVFNCQRNGRRDRTYLKYRWLPLGRCRLTRFNGTEFLQNFKGKSIMFVGDSLSRDQYQSLLCLLYTSSPGIKYNETRVGDISTVTFSDFGVKVKLDRNVYLVDLVPKKIGRVLILDSVARKSAAWLANDVLVFNTYAWWNRSGASQPWDFVQVGRKKLKDIDRTVAFKTALNTWAKWVNFKIDPAQIKVFFQTVSPTHYNGAEWDSPQAKSCKRETSPVLGPVYPGPPPPALAIQKEIIRSKINNTAVRLLDITHLSQFRKDAHPTIYGEFGGSGMDCLHWCIAGVTDTWNEILFNHLFQMPLQNSLM</sequence>
<evidence type="ECO:0000259" key="9">
    <source>
        <dbReference type="Pfam" id="PF14416"/>
    </source>
</evidence>
<keyword evidence="7" id="KW-0732">Signal</keyword>
<keyword evidence="6" id="KW-0472">Membrane</keyword>
<keyword evidence="3" id="KW-0812">Transmembrane</keyword>
<feature type="domain" description="Trichome birefringence-like C-terminal" evidence="8">
    <location>
        <begin position="84"/>
        <end position="352"/>
    </location>
</feature>
<comment type="similarity">
    <text evidence="2">Belongs to the PC-esterase family. TBL subfamily.</text>
</comment>
<keyword evidence="4" id="KW-0735">Signal-anchor</keyword>
<evidence type="ECO:0000313" key="11">
    <source>
        <dbReference type="Proteomes" id="UP001161247"/>
    </source>
</evidence>
<organism evidence="10 11">
    <name type="scientific">Oldenlandia corymbosa var. corymbosa</name>
    <dbReference type="NCBI Taxonomy" id="529605"/>
    <lineage>
        <taxon>Eukaryota</taxon>
        <taxon>Viridiplantae</taxon>
        <taxon>Streptophyta</taxon>
        <taxon>Embryophyta</taxon>
        <taxon>Tracheophyta</taxon>
        <taxon>Spermatophyta</taxon>
        <taxon>Magnoliopsida</taxon>
        <taxon>eudicotyledons</taxon>
        <taxon>Gunneridae</taxon>
        <taxon>Pentapetalae</taxon>
        <taxon>asterids</taxon>
        <taxon>lamiids</taxon>
        <taxon>Gentianales</taxon>
        <taxon>Rubiaceae</taxon>
        <taxon>Rubioideae</taxon>
        <taxon>Spermacoceae</taxon>
        <taxon>Hedyotis-Oldenlandia complex</taxon>
        <taxon>Oldenlandia</taxon>
    </lineage>
</organism>
<dbReference type="Pfam" id="PF13839">
    <property type="entry name" value="PC-Esterase"/>
    <property type="match status" value="1"/>
</dbReference>
<dbReference type="PANTHER" id="PTHR32285:SF58">
    <property type="entry name" value="PROTEIN TRICHOME BIREFRINGENCE-LIKE 41"/>
    <property type="match status" value="1"/>
</dbReference>
<keyword evidence="11" id="KW-1185">Reference proteome</keyword>
<dbReference type="Proteomes" id="UP001161247">
    <property type="component" value="Chromosome 1"/>
</dbReference>
<evidence type="ECO:0000256" key="2">
    <source>
        <dbReference type="ARBA" id="ARBA00007727"/>
    </source>
</evidence>
<dbReference type="AlphaFoldDB" id="A0AAV1BZN0"/>
<dbReference type="Pfam" id="PF14416">
    <property type="entry name" value="PMR5N"/>
    <property type="match status" value="1"/>
</dbReference>
<proteinExistence type="inferred from homology"/>
<reference evidence="10" key="1">
    <citation type="submission" date="2023-03" db="EMBL/GenBank/DDBJ databases">
        <authorList>
            <person name="Julca I."/>
        </authorList>
    </citation>
    <scope>NUCLEOTIDE SEQUENCE</scope>
</reference>
<comment type="subcellular location">
    <subcellularLocation>
        <location evidence="1">Membrane</location>
        <topology evidence="1">Single-pass membrane protein</topology>
    </subcellularLocation>
</comment>
<gene>
    <name evidence="10" type="ORF">OLC1_LOCUS1335</name>
</gene>
<evidence type="ECO:0000256" key="3">
    <source>
        <dbReference type="ARBA" id="ARBA00022692"/>
    </source>
</evidence>
<feature type="chain" id="PRO_5043751570" evidence="7">
    <location>
        <begin position="28"/>
        <end position="364"/>
    </location>
</feature>
<accession>A0AAV1BZN0</accession>
<evidence type="ECO:0000256" key="1">
    <source>
        <dbReference type="ARBA" id="ARBA00004167"/>
    </source>
</evidence>
<keyword evidence="5" id="KW-1133">Transmembrane helix</keyword>
<evidence type="ECO:0000256" key="7">
    <source>
        <dbReference type="SAM" id="SignalP"/>
    </source>
</evidence>
<dbReference type="GO" id="GO:0016413">
    <property type="term" value="F:O-acetyltransferase activity"/>
    <property type="evidence" value="ECO:0007669"/>
    <property type="project" value="InterPro"/>
</dbReference>
<dbReference type="InterPro" id="IPR025846">
    <property type="entry name" value="TBL_N"/>
</dbReference>
<name>A0AAV1BZN0_OLDCO</name>